<dbReference type="PANTHER" id="PTHR30121">
    <property type="entry name" value="UNCHARACTERIZED PROTEIN YJGR-RELATED"/>
    <property type="match status" value="1"/>
</dbReference>
<dbReference type="InterPro" id="IPR051162">
    <property type="entry name" value="T4SS_component"/>
</dbReference>
<keyword evidence="2" id="KW-0547">Nucleotide-binding</keyword>
<comment type="similarity">
    <text evidence="1">Belongs to the TrbE/VirB4 family.</text>
</comment>
<evidence type="ECO:0000256" key="1">
    <source>
        <dbReference type="ARBA" id="ARBA00006512"/>
    </source>
</evidence>
<dbReference type="SUPFAM" id="SSF52540">
    <property type="entry name" value="P-loop containing nucleoside triphosphate hydrolases"/>
    <property type="match status" value="1"/>
</dbReference>
<gene>
    <name evidence="5" type="ORF">VSF3289_03285</name>
</gene>
<dbReference type="AlphaFoldDB" id="A0A1E3WJH8"/>
<dbReference type="OrthoDB" id="9816422at2"/>
<dbReference type="Pfam" id="PF03135">
    <property type="entry name" value="CagE_TrbE_VirB"/>
    <property type="match status" value="1"/>
</dbReference>
<dbReference type="Proteomes" id="UP000095131">
    <property type="component" value="Unassembled WGS sequence"/>
</dbReference>
<proteinExistence type="inferred from homology"/>
<evidence type="ECO:0000256" key="3">
    <source>
        <dbReference type="ARBA" id="ARBA00022840"/>
    </source>
</evidence>
<dbReference type="PANTHER" id="PTHR30121:SF12">
    <property type="entry name" value="TYPE IV SECRETION SYSTEM PROTEIN CAGE"/>
    <property type="match status" value="1"/>
</dbReference>
<dbReference type="InterPro" id="IPR027417">
    <property type="entry name" value="P-loop_NTPase"/>
</dbReference>
<evidence type="ECO:0000313" key="6">
    <source>
        <dbReference type="Proteomes" id="UP000095131"/>
    </source>
</evidence>
<accession>A0A1E3WJH8</accession>
<evidence type="ECO:0000259" key="4">
    <source>
        <dbReference type="Pfam" id="PF03135"/>
    </source>
</evidence>
<protein>
    <recommendedName>
        <fullName evidence="4">CagE TrbE VirB component of type IV transporter system central domain-containing protein</fullName>
    </recommendedName>
</protein>
<dbReference type="Gene3D" id="3.40.50.300">
    <property type="entry name" value="P-loop containing nucleotide triphosphate hydrolases"/>
    <property type="match status" value="1"/>
</dbReference>
<dbReference type="EMBL" id="MDCJ01000006">
    <property type="protein sequence ID" value="ODS09621.1"/>
    <property type="molecule type" value="Genomic_DNA"/>
</dbReference>
<sequence>MLLPRFKKPHIYKLYADLQKVHTVASTFPLLQRINEHTAETKDGSLVRVYEISGQDYTGLNQEHRTHLGMIRSQLFAITKSRASITIHSAKYKTTHTVNSVDTGDICSQIQHKWESGFTEIYRTAHHLVLSVSPQNAVQKAAAKIESALNQSSTQILDEVELTIKTKLSEFGAVRLEGERLSSFFATLLNARPTRVNARIWDNTLVGHSLVFDRKCNYYTSGYGSEKVLAAYISIQGYPDELNDAVLHDVYGLDADVTITQSFSPLTKESAESIVRQQERQANINEDRSAAKTAIELKAEIDAETLTLCKHFFCVEVLARTEAELDFKTQKVRKAIENHGIHCIRETVAIEPLFWSRFPTLEYLNTRARIITNHNAADLATFEKIGEGFETSSFGDRPVTHFPTTTNSLYSFNFHETPRMDSNELGHTVVFGRSTTGKSTLISFLISNCMSFNNFKAILFDSLKGLKVFTEVLDGDYLDFNDEVEMNPLQLSDTDANRRFLSRWLCNLCKIDDNNKELINLIDDIVRRIFSLDEKTRTLEGCKTWFKEDADLFERITPWLLGGKNGRIFNAKRDAFSFDKKLVTFDATLILPDPNLLSAVTELMFHKHMSMISDSNTPNIMFFDESPRYFQNPRFAEEMIRSVQEVRKKRGVVILAAQNPSNYSSLPDNLGDKVIANMANLIIYPDPTGKKEHYMDFLGLNEAEFKWVKETTEKYQVLFKRVQTGESVILDVNLSRLNQGEMKLLKSFDSDNQTVLDIQKLKEEHPTTWKQRYLS</sequence>
<comment type="caution">
    <text evidence="5">The sequence shown here is derived from an EMBL/GenBank/DDBJ whole genome shotgun (WGS) entry which is preliminary data.</text>
</comment>
<feature type="domain" description="CagE TrbE VirB component of type IV transporter system central" evidence="4">
    <location>
        <begin position="169"/>
        <end position="367"/>
    </location>
</feature>
<dbReference type="InterPro" id="IPR018145">
    <property type="entry name" value="CagE_TrbE_VirB_cntrl_dom"/>
</dbReference>
<evidence type="ECO:0000256" key="2">
    <source>
        <dbReference type="ARBA" id="ARBA00022741"/>
    </source>
</evidence>
<dbReference type="GO" id="GO:0005524">
    <property type="term" value="F:ATP binding"/>
    <property type="evidence" value="ECO:0007669"/>
    <property type="project" value="UniProtKB-KW"/>
</dbReference>
<dbReference type="RefSeq" id="WP_069447474.1">
    <property type="nucleotide sequence ID" value="NZ_MDCJ01000006.1"/>
</dbReference>
<name>A0A1E3WJH8_9VIBR</name>
<evidence type="ECO:0000313" key="5">
    <source>
        <dbReference type="EMBL" id="ODS09621.1"/>
    </source>
</evidence>
<keyword evidence="3" id="KW-0067">ATP-binding</keyword>
<reference evidence="5 6" key="1">
    <citation type="submission" date="2016-08" db="EMBL/GenBank/DDBJ databases">
        <title>Genome sequencing of Vibrio scophthalmi strain FP3289, an isolated from Paralichthys olivaceus.</title>
        <authorList>
            <person name="Han H.-J."/>
        </authorList>
    </citation>
    <scope>NUCLEOTIDE SEQUENCE [LARGE SCALE GENOMIC DNA]</scope>
    <source>
        <strain evidence="5 6">FP3289</strain>
    </source>
</reference>
<organism evidence="5 6">
    <name type="scientific">Vibrio scophthalmi</name>
    <dbReference type="NCBI Taxonomy" id="45658"/>
    <lineage>
        <taxon>Bacteria</taxon>
        <taxon>Pseudomonadati</taxon>
        <taxon>Pseudomonadota</taxon>
        <taxon>Gammaproteobacteria</taxon>
        <taxon>Vibrionales</taxon>
        <taxon>Vibrionaceae</taxon>
        <taxon>Vibrio</taxon>
    </lineage>
</organism>